<dbReference type="PRINTS" id="PR00081">
    <property type="entry name" value="GDHRDH"/>
</dbReference>
<dbReference type="SMART" id="SM00822">
    <property type="entry name" value="PKS_KR"/>
    <property type="match status" value="1"/>
</dbReference>
<reference evidence="4 5" key="1">
    <citation type="submission" date="2018-03" db="EMBL/GenBank/DDBJ databases">
        <title>Draft Genome Sequences of the Obligatory Marine Myxobacteria Enhygromyxa salina SWB007.</title>
        <authorList>
            <person name="Poehlein A."/>
            <person name="Moghaddam J.A."/>
            <person name="Harms H."/>
            <person name="Alanjari M."/>
            <person name="Koenig G.M."/>
            <person name="Daniel R."/>
            <person name="Schaeberle T.F."/>
        </authorList>
    </citation>
    <scope>NUCLEOTIDE SEQUENCE [LARGE SCALE GENOMIC DNA]</scope>
    <source>
        <strain evidence="4 5">SWB007</strain>
    </source>
</reference>
<dbReference type="InterPro" id="IPR036291">
    <property type="entry name" value="NAD(P)-bd_dom_sf"/>
</dbReference>
<protein>
    <submittedName>
        <fullName evidence="4">3-oxoacyl-[acyl-carrier-protein] reductase FabG</fullName>
        <ecNumber evidence="4">1.1.1.100</ecNumber>
    </submittedName>
</protein>
<dbReference type="AlphaFoldDB" id="A0A2S9YVX0"/>
<dbReference type="PANTHER" id="PTHR42760">
    <property type="entry name" value="SHORT-CHAIN DEHYDROGENASES/REDUCTASES FAMILY MEMBER"/>
    <property type="match status" value="1"/>
</dbReference>
<proteinExistence type="inferred from homology"/>
<comment type="caution">
    <text evidence="4">The sequence shown here is derived from an EMBL/GenBank/DDBJ whole genome shotgun (WGS) entry which is preliminary data.</text>
</comment>
<keyword evidence="2 4" id="KW-0560">Oxidoreductase</keyword>
<dbReference type="FunFam" id="3.40.50.720:FF:000173">
    <property type="entry name" value="3-oxoacyl-[acyl-carrier protein] reductase"/>
    <property type="match status" value="1"/>
</dbReference>
<dbReference type="InterPro" id="IPR020904">
    <property type="entry name" value="Sc_DH/Rdtase_CS"/>
</dbReference>
<dbReference type="Proteomes" id="UP000238823">
    <property type="component" value="Unassembled WGS sequence"/>
</dbReference>
<evidence type="ECO:0000313" key="4">
    <source>
        <dbReference type="EMBL" id="PRQ09230.1"/>
    </source>
</evidence>
<dbReference type="EMBL" id="PVNL01000030">
    <property type="protein sequence ID" value="PRQ09230.1"/>
    <property type="molecule type" value="Genomic_DNA"/>
</dbReference>
<dbReference type="GO" id="GO:0004316">
    <property type="term" value="F:3-oxoacyl-[acyl-carrier-protein] reductase (NADPH) activity"/>
    <property type="evidence" value="ECO:0007669"/>
    <property type="project" value="UniProtKB-EC"/>
</dbReference>
<evidence type="ECO:0000259" key="3">
    <source>
        <dbReference type="SMART" id="SM00822"/>
    </source>
</evidence>
<dbReference type="EC" id="1.1.1.100" evidence="4"/>
<dbReference type="Gene3D" id="3.40.50.720">
    <property type="entry name" value="NAD(P)-binding Rossmann-like Domain"/>
    <property type="match status" value="1"/>
</dbReference>
<dbReference type="InterPro" id="IPR057326">
    <property type="entry name" value="KR_dom"/>
</dbReference>
<dbReference type="SUPFAM" id="SSF51735">
    <property type="entry name" value="NAD(P)-binding Rossmann-fold domains"/>
    <property type="match status" value="1"/>
</dbReference>
<evidence type="ECO:0000256" key="1">
    <source>
        <dbReference type="ARBA" id="ARBA00006484"/>
    </source>
</evidence>
<sequence>MSDPRTVLVTGASRGLGRAIALRQAAAGDRVVIGFRRREDQARAVLDEIEAAGGHGLLARFDLRDAASVTASLDALRARCGPITALVNNAAVPDEGMFAMIPAERVDEVLEVGLQGALRCTRALARDMLVVGGGAIVNISSVITRRGQPGQVAYATSKGAIEAFTRALAIEVGPKQVRVNAVIAGVFDAGMAQAQPRETIERWKQAIPLARIGRAEELAEAVAWLLSPAASYVTGAALVVDGGLSL</sequence>
<evidence type="ECO:0000256" key="2">
    <source>
        <dbReference type="ARBA" id="ARBA00023002"/>
    </source>
</evidence>
<evidence type="ECO:0000313" key="5">
    <source>
        <dbReference type="Proteomes" id="UP000238823"/>
    </source>
</evidence>
<comment type="similarity">
    <text evidence="1">Belongs to the short-chain dehydrogenases/reductases (SDR) family.</text>
</comment>
<dbReference type="PANTHER" id="PTHR42760:SF40">
    <property type="entry name" value="3-OXOACYL-[ACYL-CARRIER-PROTEIN] REDUCTASE, CHLOROPLASTIC"/>
    <property type="match status" value="1"/>
</dbReference>
<dbReference type="GO" id="GO:0030497">
    <property type="term" value="P:fatty acid elongation"/>
    <property type="evidence" value="ECO:0007669"/>
    <property type="project" value="TreeGrafter"/>
</dbReference>
<name>A0A2S9YVX0_9BACT</name>
<dbReference type="RefSeq" id="WP_181233272.1">
    <property type="nucleotide sequence ID" value="NZ_PVNL01000030.1"/>
</dbReference>
<gene>
    <name evidence="4" type="primary">fabG_3</name>
    <name evidence="4" type="ORF">ENSA7_12200</name>
</gene>
<dbReference type="PRINTS" id="PR00080">
    <property type="entry name" value="SDRFAMILY"/>
</dbReference>
<dbReference type="PROSITE" id="PS00061">
    <property type="entry name" value="ADH_SHORT"/>
    <property type="match status" value="1"/>
</dbReference>
<dbReference type="InterPro" id="IPR002347">
    <property type="entry name" value="SDR_fam"/>
</dbReference>
<dbReference type="Pfam" id="PF13561">
    <property type="entry name" value="adh_short_C2"/>
    <property type="match status" value="1"/>
</dbReference>
<feature type="domain" description="Ketoreductase" evidence="3">
    <location>
        <begin position="5"/>
        <end position="190"/>
    </location>
</feature>
<accession>A0A2S9YVX0</accession>
<organism evidence="4 5">
    <name type="scientific">Enhygromyxa salina</name>
    <dbReference type="NCBI Taxonomy" id="215803"/>
    <lineage>
        <taxon>Bacteria</taxon>
        <taxon>Pseudomonadati</taxon>
        <taxon>Myxococcota</taxon>
        <taxon>Polyangia</taxon>
        <taxon>Nannocystales</taxon>
        <taxon>Nannocystaceae</taxon>
        <taxon>Enhygromyxa</taxon>
    </lineage>
</organism>